<comment type="caution">
    <text evidence="1">The sequence shown here is derived from an EMBL/GenBank/DDBJ whole genome shotgun (WGS) entry which is preliminary data.</text>
</comment>
<keyword evidence="2" id="KW-1185">Reference proteome</keyword>
<proteinExistence type="predicted"/>
<evidence type="ECO:0000313" key="1">
    <source>
        <dbReference type="EMBL" id="GAE93806.1"/>
    </source>
</evidence>
<dbReference type="Proteomes" id="UP000019102">
    <property type="component" value="Unassembled WGS sequence"/>
</dbReference>
<organism evidence="1 2">
    <name type="scientific">Gracilibacillus boraciitolerans JCM 21714</name>
    <dbReference type="NCBI Taxonomy" id="1298598"/>
    <lineage>
        <taxon>Bacteria</taxon>
        <taxon>Bacillati</taxon>
        <taxon>Bacillota</taxon>
        <taxon>Bacilli</taxon>
        <taxon>Bacillales</taxon>
        <taxon>Bacillaceae</taxon>
        <taxon>Gracilibacillus</taxon>
    </lineage>
</organism>
<reference evidence="1 2" key="1">
    <citation type="journal article" date="2014" name="Genome Announc.">
        <title>Draft Genome Sequence of the Boron-Tolerant and Moderately Halotolerant Bacterium Gracilibacillus boraciitolerans JCM 21714T.</title>
        <authorList>
            <person name="Ahmed I."/>
            <person name="Oshima K."/>
            <person name="Suda W."/>
            <person name="Kitamura K."/>
            <person name="Iida T."/>
            <person name="Ohmori Y."/>
            <person name="Fujiwara T."/>
            <person name="Hattori M."/>
            <person name="Ohkuma M."/>
        </authorList>
    </citation>
    <scope>NUCLEOTIDE SEQUENCE [LARGE SCALE GENOMIC DNA]</scope>
    <source>
        <strain evidence="1 2">JCM 21714</strain>
    </source>
</reference>
<gene>
    <name evidence="1" type="ORF">JCM21714_2913</name>
</gene>
<protein>
    <recommendedName>
        <fullName evidence="3">Mobile element protein</fullName>
    </recommendedName>
</protein>
<name>W4VKW9_9BACI</name>
<dbReference type="EMBL" id="BAVS01000016">
    <property type="protein sequence ID" value="GAE93806.1"/>
    <property type="molecule type" value="Genomic_DNA"/>
</dbReference>
<evidence type="ECO:0008006" key="3">
    <source>
        <dbReference type="Google" id="ProtNLM"/>
    </source>
</evidence>
<evidence type="ECO:0000313" key="2">
    <source>
        <dbReference type="Proteomes" id="UP000019102"/>
    </source>
</evidence>
<sequence>MGGKQQMKIIDMHEALLKEGHTVGYTTIRNFVSEISKKNKEVFIRKHPEPGAEIEFDWGEV</sequence>
<dbReference type="AlphaFoldDB" id="W4VKW9"/>
<accession>W4VKW9</accession>